<gene>
    <name evidence="1" type="primary">101895755</name>
</gene>
<accession>A0A1I8MYQ1</accession>
<dbReference type="RefSeq" id="XP_005191767.2">
    <property type="nucleotide sequence ID" value="XM_005191710.3"/>
</dbReference>
<dbReference type="KEGG" id="mde:101895755"/>
<proteinExistence type="predicted"/>
<sequence length="260" mass="29812">MFLSNNKKPLAQIFRDGNSRSRFFHELKDHGDKVLNSSFDTAQGTLSKKVNLKQTQICVRRSLKRPYDSFTTADKLETKTELFLMPMPKVKADSEGDDKIKLNSTICGQQMDEKITKKNAPEMISNDDPMEMPQRNMRVFVGNVDFVIKFCKLNPNINALWDVYGKLIKITKGKHRFEQNLLIRNLDGSGPILQCSYFDFDNIVDNMTLGSNIRVVGKLCGASCLRTFRLDQCIRPIHQSNFIRIQNVNSFVLLQNKHST</sequence>
<dbReference type="VEuPathDB" id="VectorBase:MDOMA2_008286"/>
<name>A0A1I8MYQ1_MUSDO</name>
<dbReference type="OrthoDB" id="6591917at2759"/>
<reference evidence="1" key="1">
    <citation type="submission" date="2020-05" db="UniProtKB">
        <authorList>
            <consortium name="EnsemblMetazoa"/>
        </authorList>
    </citation>
    <scope>IDENTIFICATION</scope>
    <source>
        <strain evidence="1">Aabys</strain>
    </source>
</reference>
<protein>
    <submittedName>
        <fullName evidence="1">Uncharacterized protein</fullName>
    </submittedName>
</protein>
<evidence type="ECO:0000313" key="1">
    <source>
        <dbReference type="EnsemblMetazoa" id="MDOA009763-PA"/>
    </source>
</evidence>
<organism evidence="1">
    <name type="scientific">Musca domestica</name>
    <name type="common">House fly</name>
    <dbReference type="NCBI Taxonomy" id="7370"/>
    <lineage>
        <taxon>Eukaryota</taxon>
        <taxon>Metazoa</taxon>
        <taxon>Ecdysozoa</taxon>
        <taxon>Arthropoda</taxon>
        <taxon>Hexapoda</taxon>
        <taxon>Insecta</taxon>
        <taxon>Pterygota</taxon>
        <taxon>Neoptera</taxon>
        <taxon>Endopterygota</taxon>
        <taxon>Diptera</taxon>
        <taxon>Brachycera</taxon>
        <taxon>Muscomorpha</taxon>
        <taxon>Muscoidea</taxon>
        <taxon>Muscidae</taxon>
        <taxon>Musca</taxon>
    </lineage>
</organism>
<dbReference type="AlphaFoldDB" id="A0A1I8MYQ1"/>
<dbReference type="VEuPathDB" id="VectorBase:MDOA009763"/>
<dbReference type="STRING" id="7370.A0A1I8MYQ1"/>
<dbReference type="eggNOG" id="ENOG502SEBB">
    <property type="taxonomic scope" value="Eukaryota"/>
</dbReference>
<dbReference type="EnsemblMetazoa" id="MDOA009763-RA">
    <property type="protein sequence ID" value="MDOA009763-PA"/>
    <property type="gene ID" value="MDOA009763"/>
</dbReference>